<sequence length="131" mass="13885">MPKSSHWKNMFWAFVVGGTICTIGQALIEFYKIWFELQDASVLASATLVFIAALLTGFGVYDNIGRFAGAGSTIPITGFSNAVVSPALEFRAEGYIYGVGAKMFQIAGPVIVNGVTISVIVAIITLIFGGI</sequence>
<dbReference type="Proteomes" id="UP000824200">
    <property type="component" value="Unassembled WGS sequence"/>
</dbReference>
<reference evidence="2" key="2">
    <citation type="journal article" date="2021" name="PeerJ">
        <title>Extensive microbial diversity within the chicken gut microbiome revealed by metagenomics and culture.</title>
        <authorList>
            <person name="Gilroy R."/>
            <person name="Ravi A."/>
            <person name="Getino M."/>
            <person name="Pursley I."/>
            <person name="Horton D.L."/>
            <person name="Alikhan N.F."/>
            <person name="Baker D."/>
            <person name="Gharbi K."/>
            <person name="Hall N."/>
            <person name="Watson M."/>
            <person name="Adriaenssens E.M."/>
            <person name="Foster-Nyarko E."/>
            <person name="Jarju S."/>
            <person name="Secka A."/>
            <person name="Antonio M."/>
            <person name="Oren A."/>
            <person name="Chaudhuri R.R."/>
            <person name="La Ragione R."/>
            <person name="Hildebrand F."/>
            <person name="Pallen M.J."/>
        </authorList>
    </citation>
    <scope>NUCLEOTIDE SEQUENCE</scope>
    <source>
        <strain evidence="2">CHK121-14286</strain>
    </source>
</reference>
<dbReference type="NCBIfam" id="TIGR02838">
    <property type="entry name" value="spore_V_AC"/>
    <property type="match status" value="1"/>
</dbReference>
<evidence type="ECO:0000256" key="1">
    <source>
        <dbReference type="SAM" id="Phobius"/>
    </source>
</evidence>
<dbReference type="Pfam" id="PF03862">
    <property type="entry name" value="SpoVAC_SpoVAEB"/>
    <property type="match status" value="1"/>
</dbReference>
<dbReference type="AlphaFoldDB" id="A0A9D1E446"/>
<feature type="transmembrane region" description="Helical" evidence="1">
    <location>
        <begin position="110"/>
        <end position="129"/>
    </location>
</feature>
<evidence type="ECO:0000313" key="2">
    <source>
        <dbReference type="EMBL" id="HIR65951.1"/>
    </source>
</evidence>
<organism evidence="2 3">
    <name type="scientific">Candidatus Fimimonas gallinarum</name>
    <dbReference type="NCBI Taxonomy" id="2840821"/>
    <lineage>
        <taxon>Bacteria</taxon>
        <taxon>Pseudomonadati</taxon>
        <taxon>Myxococcota</taxon>
        <taxon>Myxococcia</taxon>
        <taxon>Myxococcales</taxon>
        <taxon>Cystobacterineae</taxon>
        <taxon>Myxococcaceae</taxon>
        <taxon>Myxococcaceae incertae sedis</taxon>
        <taxon>Candidatus Fimimonas</taxon>
    </lineage>
</organism>
<evidence type="ECO:0000313" key="3">
    <source>
        <dbReference type="Proteomes" id="UP000824200"/>
    </source>
</evidence>
<dbReference type="InterPro" id="IPR014203">
    <property type="entry name" value="Spore_V_AC"/>
</dbReference>
<protein>
    <submittedName>
        <fullName evidence="2">Stage V sporulation protein AC</fullName>
    </submittedName>
</protein>
<keyword evidence="1" id="KW-0472">Membrane</keyword>
<dbReference type="PANTHER" id="PTHR38450:SF1">
    <property type="entry name" value="STAGE V SPORULATION PROTEIN AC"/>
    <property type="match status" value="1"/>
</dbReference>
<dbReference type="InterPro" id="IPR005562">
    <property type="entry name" value="SpoVA"/>
</dbReference>
<accession>A0A9D1E446</accession>
<gene>
    <name evidence="2" type="primary">spoVAC</name>
    <name evidence="2" type="ORF">IAC95_03595</name>
</gene>
<feature type="transmembrane region" description="Helical" evidence="1">
    <location>
        <begin position="40"/>
        <end position="61"/>
    </location>
</feature>
<reference evidence="2" key="1">
    <citation type="submission" date="2020-10" db="EMBL/GenBank/DDBJ databases">
        <authorList>
            <person name="Gilroy R."/>
        </authorList>
    </citation>
    <scope>NUCLEOTIDE SEQUENCE</scope>
    <source>
        <strain evidence="2">CHK121-14286</strain>
    </source>
</reference>
<dbReference type="PANTHER" id="PTHR38450">
    <property type="entry name" value="STAGE V SPORULATION PROTEIN AC-RELATED"/>
    <property type="match status" value="1"/>
</dbReference>
<keyword evidence="1" id="KW-1133">Transmembrane helix</keyword>
<proteinExistence type="predicted"/>
<comment type="caution">
    <text evidence="2">The sequence shown here is derived from an EMBL/GenBank/DDBJ whole genome shotgun (WGS) entry which is preliminary data.</text>
</comment>
<feature type="transmembrane region" description="Helical" evidence="1">
    <location>
        <begin position="12"/>
        <end position="34"/>
    </location>
</feature>
<dbReference type="EMBL" id="DVHL01000029">
    <property type="protein sequence ID" value="HIR65951.1"/>
    <property type="molecule type" value="Genomic_DNA"/>
</dbReference>
<name>A0A9D1E446_9BACT</name>
<keyword evidence="1" id="KW-0812">Transmembrane</keyword>